<proteinExistence type="predicted"/>
<reference evidence="1" key="1">
    <citation type="submission" date="2022-07" db="EMBL/GenBank/DDBJ databases">
        <title>Tahibacter sp., a new gammaproteobacterium isolated from the silt sample collected at pig farm.</title>
        <authorList>
            <person name="Chen H."/>
        </authorList>
    </citation>
    <scope>NUCLEOTIDE SEQUENCE</scope>
    <source>
        <strain evidence="1">P2K</strain>
    </source>
</reference>
<comment type="caution">
    <text evidence="1">The sequence shown here is derived from an EMBL/GenBank/DDBJ whole genome shotgun (WGS) entry which is preliminary data.</text>
</comment>
<protein>
    <submittedName>
        <fullName evidence="1">Type I-F CRISPR-associated protein Csy1</fullName>
    </submittedName>
</protein>
<evidence type="ECO:0000313" key="2">
    <source>
        <dbReference type="Proteomes" id="UP001165498"/>
    </source>
</evidence>
<gene>
    <name evidence="1" type="primary">csy1</name>
    <name evidence="1" type="ORF">NM961_21960</name>
</gene>
<dbReference type="EMBL" id="JANFQO010000029">
    <property type="protein sequence ID" value="MCQ4167389.1"/>
    <property type="molecule type" value="Genomic_DNA"/>
</dbReference>
<dbReference type="Pfam" id="PF09611">
    <property type="entry name" value="Cas_Csy1"/>
    <property type="match status" value="1"/>
</dbReference>
<sequence length="445" mass="50602">MTHSSDDERRAAFRAAIQRFLNERRDSKLEKLPDDDPKRTELETQFHPETWIEDAARRVSQIQAVTHSLKPIHPDARGTNLYCPPGTLHGHTELGSHVLDQEFSGDVVGNAAALDVYKFLRVEANGTTLLAAALAEDPDLIAAFSTDSERAAAWSRAFARLVQPRGDLATHTYGKQVYWLVGDFPTNDSDYHLLAPLYATSLTHRLHVTINEGRFGDAAKAAREARKEKRTHEHGFAEYPDLATQKLGGTKPQNISQLNSERGGVNYLLASLPPQWKSKVRAPLDTESAFNRFSARDLVKELRDFLETDPAKTLPTRERREELVDRLIDELIWFAAEMRDALPAGWSAQSTCRLPLAEQLWLDPGRAARDDDFHSEWRRMNWPEEIGRSFGYWLNKELGERLPVGLIEQRHWAKELLGDEAWAADLKELRRQIEQERSETEGETV</sequence>
<organism evidence="1 2">
    <name type="scientific">Tahibacter harae</name>
    <dbReference type="NCBI Taxonomy" id="2963937"/>
    <lineage>
        <taxon>Bacteria</taxon>
        <taxon>Pseudomonadati</taxon>
        <taxon>Pseudomonadota</taxon>
        <taxon>Gammaproteobacteria</taxon>
        <taxon>Lysobacterales</taxon>
        <taxon>Rhodanobacteraceae</taxon>
        <taxon>Tahibacter</taxon>
    </lineage>
</organism>
<accession>A0ABT1QYM1</accession>
<keyword evidence="2" id="KW-1185">Reference proteome</keyword>
<dbReference type="RefSeq" id="WP_255916576.1">
    <property type="nucleotide sequence ID" value="NZ_JANFQO010000029.1"/>
</dbReference>
<dbReference type="NCBIfam" id="TIGR02564">
    <property type="entry name" value="cas_Csy1"/>
    <property type="match status" value="1"/>
</dbReference>
<dbReference type="InterPro" id="IPR013397">
    <property type="entry name" value="CRISPR-assoc_prot_Csy1"/>
</dbReference>
<evidence type="ECO:0000313" key="1">
    <source>
        <dbReference type="EMBL" id="MCQ4167389.1"/>
    </source>
</evidence>
<dbReference type="Proteomes" id="UP001165498">
    <property type="component" value="Unassembled WGS sequence"/>
</dbReference>
<name>A0ABT1QYM1_9GAMM</name>